<reference evidence="2" key="1">
    <citation type="submission" date="2023-06" db="EMBL/GenBank/DDBJ databases">
        <authorList>
            <consortium name="Lawrence Berkeley National Laboratory"/>
            <person name="Ahrendt S."/>
            <person name="Sahu N."/>
            <person name="Indic B."/>
            <person name="Wong-Bajracharya J."/>
            <person name="Merenyi Z."/>
            <person name="Ke H.-M."/>
            <person name="Monk M."/>
            <person name="Kocsube S."/>
            <person name="Drula E."/>
            <person name="Lipzen A."/>
            <person name="Balint B."/>
            <person name="Henrissat B."/>
            <person name="Andreopoulos B."/>
            <person name="Martin F.M."/>
            <person name="Harder C.B."/>
            <person name="Rigling D."/>
            <person name="Ford K.L."/>
            <person name="Foster G.D."/>
            <person name="Pangilinan J."/>
            <person name="Papanicolaou A."/>
            <person name="Barry K."/>
            <person name="LaButti K."/>
            <person name="Viragh M."/>
            <person name="Koriabine M."/>
            <person name="Yan M."/>
            <person name="Riley R."/>
            <person name="Champramary S."/>
            <person name="Plett K.L."/>
            <person name="Tsai I.J."/>
            <person name="Slot J."/>
            <person name="Sipos G."/>
            <person name="Plett J."/>
            <person name="Nagy L.G."/>
            <person name="Grigoriev I.V."/>
        </authorList>
    </citation>
    <scope>NUCLEOTIDE SEQUENCE</scope>
    <source>
        <strain evidence="2">HWK02</strain>
    </source>
</reference>
<evidence type="ECO:0000313" key="2">
    <source>
        <dbReference type="EMBL" id="KAK0501918.1"/>
    </source>
</evidence>
<comment type="caution">
    <text evidence="2">The sequence shown here is derived from an EMBL/GenBank/DDBJ whole genome shotgun (WGS) entry which is preliminary data.</text>
</comment>
<accession>A0AA39QFE1</accession>
<name>A0AA39QFE1_9AGAR</name>
<protein>
    <submittedName>
        <fullName evidence="2">Uncharacterized protein</fullName>
    </submittedName>
</protein>
<feature type="region of interest" description="Disordered" evidence="1">
    <location>
        <begin position="132"/>
        <end position="169"/>
    </location>
</feature>
<dbReference type="AlphaFoldDB" id="A0AA39QFE1"/>
<feature type="compositionally biased region" description="Pro residues" evidence="1">
    <location>
        <begin position="152"/>
        <end position="161"/>
    </location>
</feature>
<evidence type="ECO:0000313" key="3">
    <source>
        <dbReference type="Proteomes" id="UP001175228"/>
    </source>
</evidence>
<dbReference type="EMBL" id="JAUEPU010000005">
    <property type="protein sequence ID" value="KAK0501918.1"/>
    <property type="molecule type" value="Genomic_DNA"/>
</dbReference>
<gene>
    <name evidence="2" type="ORF">EDD18DRAFT_1426391</name>
</gene>
<proteinExistence type="predicted"/>
<keyword evidence="3" id="KW-1185">Reference proteome</keyword>
<dbReference type="Proteomes" id="UP001175228">
    <property type="component" value="Unassembled WGS sequence"/>
</dbReference>
<sequence length="264" mass="29593">MVCDQDLARENAQLRVYFYVRALSRKVFLQLAPSRESPSRKFLLIWPAVLLNIMLESMNVDTSRMERLRDAGRALTESMTAIDMSESTLKVTLVLSISIIVRSVTAALTTSKTFSWATFERTSRLFTAFERHQAEHHSGRRPARPPRTVSNPTPPTTPSSSPPALSRFSTPETIELVPLATLNRAGPAPAPEKPPHCSFMIVDPRQPLPAEGPCLEPIVPPPHPREARKPYCDRAHSRAIPTLRNFLRDTCGIELTQCHHLAHH</sequence>
<evidence type="ECO:0000256" key="1">
    <source>
        <dbReference type="SAM" id="MobiDB-lite"/>
    </source>
</evidence>
<organism evidence="2 3">
    <name type="scientific">Armillaria luteobubalina</name>
    <dbReference type="NCBI Taxonomy" id="153913"/>
    <lineage>
        <taxon>Eukaryota</taxon>
        <taxon>Fungi</taxon>
        <taxon>Dikarya</taxon>
        <taxon>Basidiomycota</taxon>
        <taxon>Agaricomycotina</taxon>
        <taxon>Agaricomycetes</taxon>
        <taxon>Agaricomycetidae</taxon>
        <taxon>Agaricales</taxon>
        <taxon>Marasmiineae</taxon>
        <taxon>Physalacriaceae</taxon>
        <taxon>Armillaria</taxon>
    </lineage>
</organism>